<keyword evidence="2" id="KW-1185">Reference proteome</keyword>
<feature type="non-terminal residue" evidence="1">
    <location>
        <position position="339"/>
    </location>
</feature>
<accession>A0A3A9ZQZ2</accession>
<dbReference type="Proteomes" id="UP000270343">
    <property type="component" value="Unassembled WGS sequence"/>
</dbReference>
<dbReference type="Gene3D" id="3.40.50.300">
    <property type="entry name" value="P-loop containing nucleotide triphosphate hydrolases"/>
    <property type="match status" value="1"/>
</dbReference>
<dbReference type="InterPro" id="IPR027417">
    <property type="entry name" value="P-loop_NTPase"/>
</dbReference>
<gene>
    <name evidence="1" type="ORF">D7231_35955</name>
</gene>
<protein>
    <submittedName>
        <fullName evidence="1">Uncharacterized protein</fullName>
    </submittedName>
</protein>
<feature type="non-terminal residue" evidence="1">
    <location>
        <position position="1"/>
    </location>
</feature>
<proteinExistence type="predicted"/>
<evidence type="ECO:0000313" key="2">
    <source>
        <dbReference type="Proteomes" id="UP000270343"/>
    </source>
</evidence>
<dbReference type="AlphaFoldDB" id="A0A3A9ZQZ2"/>
<evidence type="ECO:0000313" key="1">
    <source>
        <dbReference type="EMBL" id="RKN49986.1"/>
    </source>
</evidence>
<reference evidence="1 2" key="1">
    <citation type="journal article" date="2015" name="Antonie Van Leeuwenhoek">
        <title>Streptomyces klenkii sp. nov., isolated from deep marine sediment.</title>
        <authorList>
            <person name="Veyisoglu A."/>
            <person name="Sahin N."/>
        </authorList>
    </citation>
    <scope>NUCLEOTIDE SEQUENCE [LARGE SCALE GENOMIC DNA]</scope>
    <source>
        <strain evidence="1 2">KCTC 29202</strain>
    </source>
</reference>
<name>A0A3A9ZQZ2_9ACTN</name>
<organism evidence="1 2">
    <name type="scientific">Streptomyces klenkii</name>
    <dbReference type="NCBI Taxonomy" id="1420899"/>
    <lineage>
        <taxon>Bacteria</taxon>
        <taxon>Bacillati</taxon>
        <taxon>Actinomycetota</taxon>
        <taxon>Actinomycetes</taxon>
        <taxon>Kitasatosporales</taxon>
        <taxon>Streptomycetaceae</taxon>
        <taxon>Streptomyces</taxon>
    </lineage>
</organism>
<comment type="caution">
    <text evidence="1">The sequence shown here is derived from an EMBL/GenBank/DDBJ whole genome shotgun (WGS) entry which is preliminary data.</text>
</comment>
<dbReference type="EMBL" id="RBAM01000226">
    <property type="protein sequence ID" value="RKN49986.1"/>
    <property type="molecule type" value="Genomic_DNA"/>
</dbReference>
<sequence length="339" mass="36281">RTLFPSTTLVRSEDFLALLQGAEDGGWSAAIAIAAEYLPNQQVGRYADNGRLTVIPASRRPLLGPPRIEPADLLTPGRSPYFLTEALAALGERIGADTVVIDLRAGASELSAPVLLDPRVQRIFVTTLSHQSLAGTAMLVRQLGQRAPAALGEDPASSVIITQYRKDVHTEQVQQACDELSNALFATLGSITANHDSGDTGQVDTGVLSQPVLSPFREELLALPSTWDTVLRLLENCHVAEALDSILPRPAQPTEPAAESPAVPDYPALRRRLADTARELIFAEKRGLSSASGFLATEPLRRLLGDHRTEPPLALVVGAKGAGKTFMYSKACAARTWNA</sequence>